<protein>
    <recommendedName>
        <fullName evidence="6">Mutator family transposase</fullName>
    </recommendedName>
</protein>
<dbReference type="PROSITE" id="PS01007">
    <property type="entry name" value="TRANSPOSASE_MUTATOR"/>
    <property type="match status" value="1"/>
</dbReference>
<evidence type="ECO:0000256" key="5">
    <source>
        <dbReference type="ARBA" id="ARBA00023172"/>
    </source>
</evidence>
<name>A0A543K4X5_9RHOB</name>
<dbReference type="NCBIfam" id="NF033543">
    <property type="entry name" value="transpos_IS256"/>
    <property type="match status" value="1"/>
</dbReference>
<dbReference type="InterPro" id="IPR001207">
    <property type="entry name" value="Transposase_mutator"/>
</dbReference>
<proteinExistence type="inferred from homology"/>
<sequence length="415" mass="46183">MDESNIVEFAGRDAIADPLTELLRKGARELLQSAVEAELETFMAQFQDRKTADGHAAVVRNGHHPERAVQTGIGPVTVKVPKVRSKTGKPVTFHSALVPPYVRKAKSLEAALPWLYLKGISTGEMDGALKALLGPDAAGFSANTVARLKSKWAAEYSDWCMADLGRDDWAYLWVDGIYSGLRAAEDRLCALVVIGVNARGEKHFLAIEDGVRESTQSWREVLLALKARGLKAPKLAIGDGAMGFWAALEEVFPKTRQQRCWVHKTANVLNCLPKRSQPKAKKMLHDIWQAETRKDAEAAFDLFIETYEPKYPKAATCLIKDREELLSFYDFPAQHWQSIRTTNPIESTFATIRHRTKRAKGCLTRPGMLHMMFKLAQCAETSWRKLRGFAHLADVIEGVDFINGVKPSTPDQAAA</sequence>
<dbReference type="GO" id="GO:0003677">
    <property type="term" value="F:DNA binding"/>
    <property type="evidence" value="ECO:0007669"/>
    <property type="project" value="UniProtKB-UniRule"/>
</dbReference>
<dbReference type="GO" id="GO:0006313">
    <property type="term" value="P:DNA transposition"/>
    <property type="evidence" value="ECO:0007669"/>
    <property type="project" value="UniProtKB-UniRule"/>
</dbReference>
<dbReference type="RefSeq" id="WP_142085185.1">
    <property type="nucleotide sequence ID" value="NZ_VFPT01000003.1"/>
</dbReference>
<evidence type="ECO:0000256" key="6">
    <source>
        <dbReference type="RuleBase" id="RU365089"/>
    </source>
</evidence>
<comment type="function">
    <text evidence="1 6">Required for the transposition of the insertion element.</text>
</comment>
<dbReference type="EMBL" id="VFPT01000003">
    <property type="protein sequence ID" value="TQM90094.1"/>
    <property type="molecule type" value="Genomic_DNA"/>
</dbReference>
<keyword evidence="5 6" id="KW-0233">DNA recombination</keyword>
<keyword evidence="8" id="KW-1185">Reference proteome</keyword>
<accession>A0A543K4X5</accession>
<comment type="caution">
    <text evidence="7">The sequence shown here is derived from an EMBL/GenBank/DDBJ whole genome shotgun (WGS) entry which is preliminary data.</text>
</comment>
<dbReference type="Proteomes" id="UP000320582">
    <property type="component" value="Unassembled WGS sequence"/>
</dbReference>
<evidence type="ECO:0000256" key="4">
    <source>
        <dbReference type="ARBA" id="ARBA00023125"/>
    </source>
</evidence>
<comment type="similarity">
    <text evidence="2 6">Belongs to the transposase mutator family.</text>
</comment>
<dbReference type="GO" id="GO:0004803">
    <property type="term" value="F:transposase activity"/>
    <property type="evidence" value="ECO:0007669"/>
    <property type="project" value="UniProtKB-UniRule"/>
</dbReference>
<evidence type="ECO:0000313" key="8">
    <source>
        <dbReference type="Proteomes" id="UP000320582"/>
    </source>
</evidence>
<evidence type="ECO:0000256" key="3">
    <source>
        <dbReference type="ARBA" id="ARBA00022578"/>
    </source>
</evidence>
<dbReference type="PANTHER" id="PTHR33217:SF9">
    <property type="entry name" value="MUTATOR FAMILY TRANSPOSASE"/>
    <property type="match status" value="1"/>
</dbReference>
<evidence type="ECO:0000256" key="1">
    <source>
        <dbReference type="ARBA" id="ARBA00002190"/>
    </source>
</evidence>
<evidence type="ECO:0000313" key="7">
    <source>
        <dbReference type="EMBL" id="TQM90094.1"/>
    </source>
</evidence>
<keyword evidence="4 6" id="KW-0238">DNA-binding</keyword>
<keyword evidence="6" id="KW-0814">Transposable element</keyword>
<reference evidence="7 8" key="1">
    <citation type="submission" date="2019-06" db="EMBL/GenBank/DDBJ databases">
        <title>Genomic Encyclopedia of Archaeal and Bacterial Type Strains, Phase II (KMG-II): from individual species to whole genera.</title>
        <authorList>
            <person name="Goeker M."/>
        </authorList>
    </citation>
    <scope>NUCLEOTIDE SEQUENCE [LARGE SCALE GENOMIC DNA]</scope>
    <source>
        <strain evidence="7 8">DSM 18423</strain>
    </source>
</reference>
<organism evidence="7 8">
    <name type="scientific">Roseinatronobacter monicus</name>
    <dbReference type="NCBI Taxonomy" id="393481"/>
    <lineage>
        <taxon>Bacteria</taxon>
        <taxon>Pseudomonadati</taxon>
        <taxon>Pseudomonadota</taxon>
        <taxon>Alphaproteobacteria</taxon>
        <taxon>Rhodobacterales</taxon>
        <taxon>Paracoccaceae</taxon>
        <taxon>Roseinatronobacter</taxon>
    </lineage>
</organism>
<dbReference type="PANTHER" id="PTHR33217">
    <property type="entry name" value="TRANSPOSASE FOR INSERTION SEQUENCE ELEMENT IS1081"/>
    <property type="match status" value="1"/>
</dbReference>
<evidence type="ECO:0000256" key="2">
    <source>
        <dbReference type="ARBA" id="ARBA00010961"/>
    </source>
</evidence>
<dbReference type="OrthoDB" id="165209at2"/>
<dbReference type="AlphaFoldDB" id="A0A543K4X5"/>
<keyword evidence="3 6" id="KW-0815">Transposition</keyword>
<gene>
    <name evidence="7" type="ORF">BD293_4013</name>
</gene>
<dbReference type="Pfam" id="PF00872">
    <property type="entry name" value="Transposase_mut"/>
    <property type="match status" value="1"/>
</dbReference>